<protein>
    <submittedName>
        <fullName evidence="1">Uncharacterized protein</fullName>
    </submittedName>
</protein>
<organism evidence="1 2">
    <name type="scientific">Membranihabitans marinus</name>
    <dbReference type="NCBI Taxonomy" id="1227546"/>
    <lineage>
        <taxon>Bacteria</taxon>
        <taxon>Pseudomonadati</taxon>
        <taxon>Bacteroidota</taxon>
        <taxon>Saprospiria</taxon>
        <taxon>Saprospirales</taxon>
        <taxon>Saprospiraceae</taxon>
        <taxon>Membranihabitans</taxon>
    </lineage>
</organism>
<dbReference type="Proteomes" id="UP000753961">
    <property type="component" value="Unassembled WGS sequence"/>
</dbReference>
<comment type="caution">
    <text evidence="1">The sequence shown here is derived from an EMBL/GenBank/DDBJ whole genome shotgun (WGS) entry which is preliminary data.</text>
</comment>
<sequence>MKSEKMYPFRPVLLFPVVLVLFMLCLQSCEIDPCGSAPADLVENLEDLVKEVKKVDYKPKDHRWEPYDDRFNTFFDVCYDQWREEMTFDQKRQFTGLVTRYMAHRFGRSFFGSIFGNGDDDDAESSEIFEKLGEELQDFLQDNKESGINFLQELKKSFSSEQDENQK</sequence>
<gene>
    <name evidence="1" type="ORF">KUV50_01650</name>
</gene>
<evidence type="ECO:0000313" key="1">
    <source>
        <dbReference type="EMBL" id="MBY5956821.1"/>
    </source>
</evidence>
<keyword evidence="2" id="KW-1185">Reference proteome</keyword>
<proteinExistence type="predicted"/>
<dbReference type="AlphaFoldDB" id="A0A953HUN8"/>
<accession>A0A953HUN8</accession>
<dbReference type="EMBL" id="JAHVHU010000002">
    <property type="protein sequence ID" value="MBY5956821.1"/>
    <property type="molecule type" value="Genomic_DNA"/>
</dbReference>
<dbReference type="RefSeq" id="WP_222578341.1">
    <property type="nucleotide sequence ID" value="NZ_JAHVHU010000002.1"/>
</dbReference>
<evidence type="ECO:0000313" key="2">
    <source>
        <dbReference type="Proteomes" id="UP000753961"/>
    </source>
</evidence>
<name>A0A953HUN8_9BACT</name>
<reference evidence="1" key="1">
    <citation type="submission" date="2021-06" db="EMBL/GenBank/DDBJ databases">
        <title>44 bacteria genomes isolated from Dapeng, Shenzhen.</title>
        <authorList>
            <person name="Zheng W."/>
            <person name="Yu S."/>
            <person name="Huang Y."/>
        </authorList>
    </citation>
    <scope>NUCLEOTIDE SEQUENCE</scope>
    <source>
        <strain evidence="1">DP5N28-2</strain>
    </source>
</reference>